<evidence type="ECO:0000313" key="2">
    <source>
        <dbReference type="EMBL" id="QHT10596.1"/>
    </source>
</evidence>
<evidence type="ECO:0000259" key="1">
    <source>
        <dbReference type="Pfam" id="PF05050"/>
    </source>
</evidence>
<proteinExistence type="predicted"/>
<dbReference type="InterPro" id="IPR029063">
    <property type="entry name" value="SAM-dependent_MTases_sf"/>
</dbReference>
<dbReference type="AlphaFoldDB" id="A0A6C0D0K1"/>
<dbReference type="InterPro" id="IPR052514">
    <property type="entry name" value="SAM-dependent_MTase"/>
</dbReference>
<reference evidence="2" key="1">
    <citation type="journal article" date="2020" name="Nature">
        <title>Giant virus diversity and host interactions through global metagenomics.</title>
        <authorList>
            <person name="Schulz F."/>
            <person name="Roux S."/>
            <person name="Paez-Espino D."/>
            <person name="Jungbluth S."/>
            <person name="Walsh D.A."/>
            <person name="Denef V.J."/>
            <person name="McMahon K.D."/>
            <person name="Konstantinidis K.T."/>
            <person name="Eloe-Fadrosh E.A."/>
            <person name="Kyrpides N.C."/>
            <person name="Woyke T."/>
        </authorList>
    </citation>
    <scope>NUCLEOTIDE SEQUENCE</scope>
    <source>
        <strain evidence="2">GVMAG-M-3300023174-107</strain>
    </source>
</reference>
<dbReference type="EMBL" id="MN739522">
    <property type="protein sequence ID" value="QHT10596.1"/>
    <property type="molecule type" value="Genomic_DNA"/>
</dbReference>
<protein>
    <recommendedName>
        <fullName evidence="1">Methyltransferase FkbM domain-containing protein</fullName>
    </recommendedName>
</protein>
<sequence length="266" mass="31127">MQKSNSTIFGINYEYFINDCMASSSIGKNNEWEPHITKLIKLINTHYKTKSIIDVGANFGYHTLIFSQQCEWVYAFEPQSQNFELLQNNVKNNEIHNTTIYNLACGNENCSVQMPLFNDSKIINMGDVTPNMDCMNCTTTKSVVLDDFSFSNIDLIKIDVQGWEKKVLIGANHLLKINKPILIVEFEKFQLIKTNTTCKELFDYIRELDYYIFYLEYEYPSDHVCVHKDNLHVFREKFKNYIYPHTENNNINDNFINGICEKIVLN</sequence>
<dbReference type="Pfam" id="PF05050">
    <property type="entry name" value="Methyltransf_21"/>
    <property type="match status" value="1"/>
</dbReference>
<organism evidence="2">
    <name type="scientific">viral metagenome</name>
    <dbReference type="NCBI Taxonomy" id="1070528"/>
    <lineage>
        <taxon>unclassified sequences</taxon>
        <taxon>metagenomes</taxon>
        <taxon>organismal metagenomes</taxon>
    </lineage>
</organism>
<accession>A0A6C0D0K1</accession>
<dbReference type="SUPFAM" id="SSF53335">
    <property type="entry name" value="S-adenosyl-L-methionine-dependent methyltransferases"/>
    <property type="match status" value="1"/>
</dbReference>
<dbReference type="PANTHER" id="PTHR34203:SF15">
    <property type="entry name" value="SLL1173 PROTEIN"/>
    <property type="match status" value="1"/>
</dbReference>
<dbReference type="NCBIfam" id="TIGR01444">
    <property type="entry name" value="fkbM_fam"/>
    <property type="match status" value="1"/>
</dbReference>
<feature type="domain" description="Methyltransferase FkbM" evidence="1">
    <location>
        <begin position="54"/>
        <end position="210"/>
    </location>
</feature>
<name>A0A6C0D0K1_9ZZZZ</name>
<dbReference type="Gene3D" id="3.40.50.150">
    <property type="entry name" value="Vaccinia Virus protein VP39"/>
    <property type="match status" value="1"/>
</dbReference>
<dbReference type="InterPro" id="IPR006342">
    <property type="entry name" value="FkbM_mtfrase"/>
</dbReference>
<dbReference type="PANTHER" id="PTHR34203">
    <property type="entry name" value="METHYLTRANSFERASE, FKBM FAMILY PROTEIN"/>
    <property type="match status" value="1"/>
</dbReference>